<keyword evidence="5" id="KW-1185">Reference proteome</keyword>
<dbReference type="InterPro" id="IPR018389">
    <property type="entry name" value="DctP_fam"/>
</dbReference>
<dbReference type="PIRSF" id="PIRSF006470">
    <property type="entry name" value="DctB"/>
    <property type="match status" value="1"/>
</dbReference>
<comment type="similarity">
    <text evidence="1">Belongs to the bacterial solute-binding protein 7 family.</text>
</comment>
<name>S6A073_GEOG3</name>
<evidence type="ECO:0000313" key="4">
    <source>
        <dbReference type="EMBL" id="AGT30916.1"/>
    </source>
</evidence>
<evidence type="ECO:0000313" key="5">
    <source>
        <dbReference type="Proteomes" id="UP000015500"/>
    </source>
</evidence>
<dbReference type="Gene3D" id="3.40.190.170">
    <property type="entry name" value="Bacterial extracellular solute-binding protein, family 7"/>
    <property type="match status" value="1"/>
</dbReference>
<dbReference type="AlphaFoldDB" id="S6A073"/>
<dbReference type="GO" id="GO:0030288">
    <property type="term" value="C:outer membrane-bounded periplasmic space"/>
    <property type="evidence" value="ECO:0007669"/>
    <property type="project" value="InterPro"/>
</dbReference>
<dbReference type="InterPro" id="IPR038404">
    <property type="entry name" value="TRAP_DctP_sf"/>
</dbReference>
<dbReference type="PANTHER" id="PTHR33376:SF7">
    <property type="entry name" value="C4-DICARBOXYLATE-BINDING PROTEIN DCTB"/>
    <property type="match status" value="1"/>
</dbReference>
<accession>S6A073</accession>
<organism evidence="4 5">
    <name type="scientific">Geobacillus genomosp. 3</name>
    <dbReference type="NCBI Taxonomy" id="1921421"/>
    <lineage>
        <taxon>Bacteria</taxon>
        <taxon>Bacillati</taxon>
        <taxon>Bacillota</taxon>
        <taxon>Bacilli</taxon>
        <taxon>Bacillales</taxon>
        <taxon>Anoxybacillaceae</taxon>
        <taxon>Geobacillus</taxon>
    </lineage>
</organism>
<dbReference type="NCBIfam" id="NF037995">
    <property type="entry name" value="TRAP_S1"/>
    <property type="match status" value="1"/>
</dbReference>
<dbReference type="PATRIC" id="fig|1345697.3.peg.505"/>
<keyword evidence="2" id="KW-0813">Transport</keyword>
<dbReference type="NCBIfam" id="TIGR00787">
    <property type="entry name" value="dctP"/>
    <property type="match status" value="1"/>
</dbReference>
<evidence type="ECO:0000256" key="2">
    <source>
        <dbReference type="ARBA" id="ARBA00022448"/>
    </source>
</evidence>
<proteinExistence type="inferred from homology"/>
<dbReference type="STRING" id="1921421.M493_03040"/>
<evidence type="ECO:0000256" key="3">
    <source>
        <dbReference type="ARBA" id="ARBA00022729"/>
    </source>
</evidence>
<dbReference type="PANTHER" id="PTHR33376">
    <property type="match status" value="1"/>
</dbReference>
<dbReference type="HOGENOM" id="CLU_036176_1_3_9"/>
<dbReference type="Proteomes" id="UP000015500">
    <property type="component" value="Chromosome"/>
</dbReference>
<sequence length="354" mass="41439">MKMVWIMRKRWKLWGIFLIIGIGLVVWAVNRQTTRERVVYDDEQKGLQNQIIIYFSHVVAENTPKGLAAQKFAELVEQKTNGRVKVEVFANGSLYSDGEELDALMRGDVQMIAPSFSKVTELIPEWQVLDLPFLFHDDDDIRRVFTGKVGDELLGMLEEKGIKGLALWSNGFKQMMGTTRPLIEPDDFRGLRFRIMPSEVIDKQFRLLGGEPVAVSFDHIYRALERHEFDGQENTISNIYSKGFYKFQPYITISNHGYLGYAVMMNQSFWDRLPKDIQQKITEAMAEATQWNLRQSKAQNERELQQLKQQKSVHLYLLSEMERKRWEQKLAPLYEEFARQFGSKLLNEIKEFHE</sequence>
<dbReference type="CDD" id="cd13674">
    <property type="entry name" value="PBP2_TRAP_SBP_like_1"/>
    <property type="match status" value="1"/>
</dbReference>
<dbReference type="Pfam" id="PF03480">
    <property type="entry name" value="DctP"/>
    <property type="match status" value="1"/>
</dbReference>
<dbReference type="KEGG" id="gjf:M493_03040"/>
<reference evidence="4 5" key="1">
    <citation type="journal article" date="2014" name="Genome Announc.">
        <title>Complete Genome Sequence of the Thermophilic Polychlorinated Biphenyl Degrader Geobacillus sp. Strain JF8 (NBRC 109937).</title>
        <authorList>
            <person name="Shintani M."/>
            <person name="Ohtsubo Y."/>
            <person name="Fukuda K."/>
            <person name="Hosoyama A."/>
            <person name="Ohji S."/>
            <person name="Yamazoe A."/>
            <person name="Fujita N."/>
            <person name="Nagata Y."/>
            <person name="Tsuda M."/>
            <person name="Hatta T."/>
            <person name="Kimbara K."/>
        </authorList>
    </citation>
    <scope>NUCLEOTIDE SEQUENCE [LARGE SCALE GENOMIC DNA]</scope>
    <source>
        <strain evidence="4 5">JF8</strain>
    </source>
</reference>
<protein>
    <submittedName>
        <fullName evidence="4">C4-dicarboxylate ABC transporter</fullName>
    </submittedName>
</protein>
<dbReference type="EMBL" id="CP006254">
    <property type="protein sequence ID" value="AGT30916.1"/>
    <property type="molecule type" value="Genomic_DNA"/>
</dbReference>
<dbReference type="GO" id="GO:0055085">
    <property type="term" value="P:transmembrane transport"/>
    <property type="evidence" value="ECO:0007669"/>
    <property type="project" value="InterPro"/>
</dbReference>
<keyword evidence="3" id="KW-0732">Signal</keyword>
<dbReference type="InterPro" id="IPR004682">
    <property type="entry name" value="TRAP_DctP"/>
</dbReference>
<gene>
    <name evidence="4" type="ORF">M493_03040</name>
</gene>
<evidence type="ECO:0000256" key="1">
    <source>
        <dbReference type="ARBA" id="ARBA00009023"/>
    </source>
</evidence>